<dbReference type="EMBL" id="CP114768">
    <property type="protein sequence ID" value="WBA43996.1"/>
    <property type="molecule type" value="Genomic_DNA"/>
</dbReference>
<dbReference type="Proteomes" id="UP001211005">
    <property type="component" value="Plasmid unnamed1"/>
</dbReference>
<geneLocation type="plasmid" evidence="1 2">
    <name>unnamed1</name>
</geneLocation>
<organism evidence="1 2">
    <name type="scientific">Hymenobacter canadensis</name>
    <dbReference type="NCBI Taxonomy" id="2999067"/>
    <lineage>
        <taxon>Bacteria</taxon>
        <taxon>Pseudomonadati</taxon>
        <taxon>Bacteroidota</taxon>
        <taxon>Cytophagia</taxon>
        <taxon>Cytophagales</taxon>
        <taxon>Hymenobacteraceae</taxon>
        <taxon>Hymenobacter</taxon>
    </lineage>
</organism>
<name>A0ABY7LWT4_9BACT</name>
<evidence type="ECO:0008006" key="3">
    <source>
        <dbReference type="Google" id="ProtNLM"/>
    </source>
</evidence>
<dbReference type="RefSeq" id="WP_269562030.1">
    <property type="nucleotide sequence ID" value="NZ_CP114768.1"/>
</dbReference>
<accession>A0ABY7LWT4</accession>
<reference evidence="1 2" key="1">
    <citation type="submission" date="2022-12" db="EMBL/GenBank/DDBJ databases">
        <title>Hymenobacter canadensis sp. nov. isolated from lake water of the Cambridge Bay, Canada.</title>
        <authorList>
            <person name="Kim W.H."/>
            <person name="Lee Y.M."/>
        </authorList>
    </citation>
    <scope>NUCLEOTIDE SEQUENCE [LARGE SCALE GENOMIC DNA]</scope>
    <source>
        <strain evidence="1 2">PAMC 29467</strain>
        <plasmid evidence="1 2">unnamed1</plasmid>
    </source>
</reference>
<gene>
    <name evidence="1" type="ORF">O3303_20745</name>
</gene>
<keyword evidence="2" id="KW-1185">Reference proteome</keyword>
<dbReference type="PROSITE" id="PS51257">
    <property type="entry name" value="PROKAR_LIPOPROTEIN"/>
    <property type="match status" value="1"/>
</dbReference>
<evidence type="ECO:0000313" key="1">
    <source>
        <dbReference type="EMBL" id="WBA43996.1"/>
    </source>
</evidence>
<sequence length="136" mass="15184">MKYNVLVPLGILLLTSCDKRTPAPPTLVGVWNLESIHYLTDYQDGSPTRERTYVAPSGSEQQEFTADGRVFVQLPGAATGSFHPYRFDGTTVVVSLSAFDLTWTVQELKAQRLVYKEIYEIPGSSGQLTQTFTYSR</sequence>
<protein>
    <recommendedName>
        <fullName evidence="3">Lipocalin-like domain-containing protein</fullName>
    </recommendedName>
</protein>
<keyword evidence="1" id="KW-0614">Plasmid</keyword>
<evidence type="ECO:0000313" key="2">
    <source>
        <dbReference type="Proteomes" id="UP001211005"/>
    </source>
</evidence>
<proteinExistence type="predicted"/>